<dbReference type="RefSeq" id="WP_409356485.1">
    <property type="nucleotide sequence ID" value="NZ_JBJXVJ010000002.1"/>
</dbReference>
<evidence type="ECO:0000313" key="2">
    <source>
        <dbReference type="Proteomes" id="UP001634154"/>
    </source>
</evidence>
<name>A0ABW9K1F4_9FLAO</name>
<keyword evidence="2" id="KW-1185">Reference proteome</keyword>
<dbReference type="EMBL" id="JBJXVJ010000002">
    <property type="protein sequence ID" value="MFN1217160.1"/>
    <property type="molecule type" value="Genomic_DNA"/>
</dbReference>
<dbReference type="Proteomes" id="UP001634154">
    <property type="component" value="Unassembled WGS sequence"/>
</dbReference>
<accession>A0ABW9K1F4</accession>
<reference evidence="1 2" key="1">
    <citation type="submission" date="2024-12" db="EMBL/GenBank/DDBJ databases">
        <title>Draft genome sequence of Chryseobacterium kwangjuense AG447.</title>
        <authorList>
            <person name="Cheptsov V.S."/>
            <person name="Belov A."/>
            <person name="Zavarzina A.G."/>
        </authorList>
    </citation>
    <scope>NUCLEOTIDE SEQUENCE [LARGE SCALE GENOMIC DNA]</scope>
    <source>
        <strain evidence="1 2">AG447</strain>
    </source>
</reference>
<comment type="caution">
    <text evidence="1">The sequence shown here is derived from an EMBL/GenBank/DDBJ whole genome shotgun (WGS) entry which is preliminary data.</text>
</comment>
<evidence type="ECO:0000313" key="1">
    <source>
        <dbReference type="EMBL" id="MFN1217160.1"/>
    </source>
</evidence>
<protein>
    <submittedName>
        <fullName evidence="1">Uncharacterized protein</fullName>
    </submittedName>
</protein>
<organism evidence="1 2">
    <name type="scientific">Chryseobacterium kwangjuense</name>
    <dbReference type="NCBI Taxonomy" id="267125"/>
    <lineage>
        <taxon>Bacteria</taxon>
        <taxon>Pseudomonadati</taxon>
        <taxon>Bacteroidota</taxon>
        <taxon>Flavobacteriia</taxon>
        <taxon>Flavobacteriales</taxon>
        <taxon>Weeksellaceae</taxon>
        <taxon>Chryseobacterium group</taxon>
        <taxon>Chryseobacterium</taxon>
    </lineage>
</organism>
<gene>
    <name evidence="1" type="ORF">ACKW6Q_09260</name>
</gene>
<proteinExistence type="predicted"/>
<sequence>MESHWGHNIKGPGNLNILNRYKNGDGVFEHGRAFEFKMLQSMYPNAKPGGGLDNGNYGPNISIYLKAYVQKNFKTLSNIYK</sequence>